<gene>
    <name evidence="9" type="primary">argB</name>
    <name evidence="12" type="ORF">GA0070610_3450</name>
</gene>
<dbReference type="GO" id="GO:0003991">
    <property type="term" value="F:acetylglutamate kinase activity"/>
    <property type="evidence" value="ECO:0007669"/>
    <property type="project" value="UniProtKB-UniRule"/>
</dbReference>
<evidence type="ECO:0000256" key="8">
    <source>
        <dbReference type="ARBA" id="ARBA00048141"/>
    </source>
</evidence>
<sequence>MSLSTDLARAQVKAATLIEALPWLARFSGSTVVVKYGGNAMIDPELQRAFAADMVFLRYAGLRPVVVHGGGPQISAMLGRLGIASEFRGGLRVTTPEAMDVVRMVLVGQVGRELVGLINAHGPFAVGLSGEDAGLFTAVRRPAYVDGEAVDVGQVGDVESVDASAVTDLIAAGRIPVISTVAPDADGVLHNLNADTAAAALAVALDARKLVVLTDVPGLYADWPDTDSLVSEITVDELAALLPSLSSGMVPKMEACLRAVQQGVPAAHVVDGRVAHSTLLEVFTSEGFGTMVVSARSELASPAVGNEGGVVSARSELASPAVGNEGGVVSARSELASPAVGNEGGVVSARSELASPAVGNDAGAVSASSGSAGPAVVNQEGRAAG</sequence>
<dbReference type="EC" id="2.7.2.8" evidence="9"/>
<evidence type="ECO:0000256" key="1">
    <source>
        <dbReference type="ARBA" id="ARBA00004828"/>
    </source>
</evidence>
<organism evidence="12 13">
    <name type="scientific">Micromonospora echinofusca</name>
    <dbReference type="NCBI Taxonomy" id="47858"/>
    <lineage>
        <taxon>Bacteria</taxon>
        <taxon>Bacillati</taxon>
        <taxon>Actinomycetota</taxon>
        <taxon>Actinomycetes</taxon>
        <taxon>Micromonosporales</taxon>
        <taxon>Micromonosporaceae</taxon>
        <taxon>Micromonospora</taxon>
    </lineage>
</organism>
<dbReference type="EMBL" id="LT607733">
    <property type="protein sequence ID" value="SCG17141.1"/>
    <property type="molecule type" value="Genomic_DNA"/>
</dbReference>
<dbReference type="InterPro" id="IPR037528">
    <property type="entry name" value="ArgB"/>
</dbReference>
<feature type="compositionally biased region" description="Low complexity" evidence="10">
    <location>
        <begin position="358"/>
        <end position="377"/>
    </location>
</feature>
<keyword evidence="7 9" id="KW-0067">ATP-binding</keyword>
<evidence type="ECO:0000256" key="5">
    <source>
        <dbReference type="ARBA" id="ARBA00022741"/>
    </source>
</evidence>
<evidence type="ECO:0000259" key="11">
    <source>
        <dbReference type="Pfam" id="PF00696"/>
    </source>
</evidence>
<dbReference type="GO" id="GO:0042450">
    <property type="term" value="P:L-arginine biosynthetic process via ornithine"/>
    <property type="evidence" value="ECO:0007669"/>
    <property type="project" value="UniProtKB-UniRule"/>
</dbReference>
<evidence type="ECO:0000256" key="4">
    <source>
        <dbReference type="ARBA" id="ARBA00022679"/>
    </source>
</evidence>
<comment type="similarity">
    <text evidence="9">Belongs to the acetylglutamate kinase family. ArgB subfamily.</text>
</comment>
<evidence type="ECO:0000313" key="12">
    <source>
        <dbReference type="EMBL" id="SCG17141.1"/>
    </source>
</evidence>
<dbReference type="InterPro" id="IPR036393">
    <property type="entry name" value="AceGlu_kinase-like_sf"/>
</dbReference>
<keyword evidence="6 9" id="KW-0418">Kinase</keyword>
<dbReference type="NCBIfam" id="TIGR00761">
    <property type="entry name" value="argB"/>
    <property type="match status" value="1"/>
</dbReference>
<keyword evidence="9" id="KW-0963">Cytoplasm</keyword>
<evidence type="ECO:0000256" key="2">
    <source>
        <dbReference type="ARBA" id="ARBA00022571"/>
    </source>
</evidence>
<keyword evidence="5 9" id="KW-0547">Nucleotide-binding</keyword>
<protein>
    <recommendedName>
        <fullName evidence="9">Acetylglutamate kinase</fullName>
        <ecNumber evidence="9">2.7.2.8</ecNumber>
    </recommendedName>
    <alternativeName>
        <fullName evidence="9">N-acetyl-L-glutamate 5-phosphotransferase</fullName>
    </alternativeName>
    <alternativeName>
        <fullName evidence="9">NAG kinase</fullName>
        <shortName evidence="9">NAGK</shortName>
    </alternativeName>
</protein>
<proteinExistence type="inferred from homology"/>
<dbReference type="InterPro" id="IPR001057">
    <property type="entry name" value="Glu/AcGlu_kinase"/>
</dbReference>
<dbReference type="HAMAP" id="MF_00082">
    <property type="entry name" value="ArgB"/>
    <property type="match status" value="1"/>
</dbReference>
<dbReference type="Proteomes" id="UP000198251">
    <property type="component" value="Chromosome I"/>
</dbReference>
<dbReference type="GO" id="GO:0005524">
    <property type="term" value="F:ATP binding"/>
    <property type="evidence" value="ECO:0007669"/>
    <property type="project" value="UniProtKB-UniRule"/>
</dbReference>
<dbReference type="PRINTS" id="PR00474">
    <property type="entry name" value="GLU5KINASE"/>
</dbReference>
<dbReference type="AlphaFoldDB" id="A0A1C5GBI7"/>
<accession>A0A1C5GBI7</accession>
<keyword evidence="3 9" id="KW-0028">Amino-acid biosynthesis</keyword>
<evidence type="ECO:0000313" key="13">
    <source>
        <dbReference type="Proteomes" id="UP000198251"/>
    </source>
</evidence>
<dbReference type="Pfam" id="PF00696">
    <property type="entry name" value="AA_kinase"/>
    <property type="match status" value="1"/>
</dbReference>
<keyword evidence="4 9" id="KW-0808">Transferase</keyword>
<dbReference type="InterPro" id="IPR001048">
    <property type="entry name" value="Asp/Glu/Uridylate_kinase"/>
</dbReference>
<evidence type="ECO:0000256" key="10">
    <source>
        <dbReference type="SAM" id="MobiDB-lite"/>
    </source>
</evidence>
<dbReference type="GO" id="GO:0005737">
    <property type="term" value="C:cytoplasm"/>
    <property type="evidence" value="ECO:0007669"/>
    <property type="project" value="UniProtKB-SubCell"/>
</dbReference>
<keyword evidence="2 9" id="KW-0055">Arginine biosynthesis</keyword>
<name>A0A1C5GBI7_MICEH</name>
<feature type="site" description="Transition state stabilizer" evidence="9">
    <location>
        <position position="35"/>
    </location>
</feature>
<keyword evidence="13" id="KW-1185">Reference proteome</keyword>
<comment type="function">
    <text evidence="9">Catalyzes the ATP-dependent phosphorylation of N-acetyl-L-glutamate.</text>
</comment>
<evidence type="ECO:0000256" key="7">
    <source>
        <dbReference type="ARBA" id="ARBA00022840"/>
    </source>
</evidence>
<comment type="catalytic activity">
    <reaction evidence="8 9">
        <text>N-acetyl-L-glutamate + ATP = N-acetyl-L-glutamyl 5-phosphate + ADP</text>
        <dbReference type="Rhea" id="RHEA:14629"/>
        <dbReference type="ChEBI" id="CHEBI:30616"/>
        <dbReference type="ChEBI" id="CHEBI:44337"/>
        <dbReference type="ChEBI" id="CHEBI:57936"/>
        <dbReference type="ChEBI" id="CHEBI:456216"/>
        <dbReference type="EC" id="2.7.2.8"/>
    </reaction>
</comment>
<dbReference type="CDD" id="cd04250">
    <property type="entry name" value="AAK_NAGK-C"/>
    <property type="match status" value="1"/>
</dbReference>
<reference evidence="12 13" key="1">
    <citation type="submission" date="2016-06" db="EMBL/GenBank/DDBJ databases">
        <authorList>
            <person name="Kjaerup R.B."/>
            <person name="Dalgaard T.S."/>
            <person name="Juul-Madsen H.R."/>
        </authorList>
    </citation>
    <scope>NUCLEOTIDE SEQUENCE [LARGE SCALE GENOMIC DNA]</scope>
    <source>
        <strain evidence="12 13">DSM 43913</strain>
    </source>
</reference>
<feature type="binding site" evidence="9">
    <location>
        <position position="191"/>
    </location>
    <ligand>
        <name>substrate</name>
    </ligand>
</feature>
<dbReference type="PANTHER" id="PTHR23342:SF0">
    <property type="entry name" value="N-ACETYLGLUTAMATE SYNTHASE, MITOCHONDRIAL"/>
    <property type="match status" value="1"/>
</dbReference>
<evidence type="ECO:0000256" key="9">
    <source>
        <dbReference type="HAMAP-Rule" id="MF_00082"/>
    </source>
</evidence>
<feature type="binding site" evidence="9">
    <location>
        <begin position="70"/>
        <end position="71"/>
    </location>
    <ligand>
        <name>substrate</name>
    </ligand>
</feature>
<dbReference type="Gene3D" id="3.40.1160.10">
    <property type="entry name" value="Acetylglutamate kinase-like"/>
    <property type="match status" value="1"/>
</dbReference>
<comment type="pathway">
    <text evidence="1 9">Amino-acid biosynthesis; L-arginine biosynthesis; N(2)-acetyl-L-ornithine from L-glutamate: step 2/4.</text>
</comment>
<evidence type="ECO:0000256" key="6">
    <source>
        <dbReference type="ARBA" id="ARBA00022777"/>
    </source>
</evidence>
<feature type="site" description="Transition state stabilizer" evidence="9">
    <location>
        <position position="252"/>
    </location>
</feature>
<feature type="binding site" evidence="9">
    <location>
        <position position="92"/>
    </location>
    <ligand>
        <name>substrate</name>
    </ligand>
</feature>
<feature type="domain" description="Aspartate/glutamate/uridylate kinase" evidence="11">
    <location>
        <begin position="31"/>
        <end position="271"/>
    </location>
</feature>
<dbReference type="PANTHER" id="PTHR23342">
    <property type="entry name" value="N-ACETYLGLUTAMATE SYNTHASE"/>
    <property type="match status" value="1"/>
</dbReference>
<comment type="subcellular location">
    <subcellularLocation>
        <location evidence="9">Cytoplasm</location>
    </subcellularLocation>
</comment>
<dbReference type="InterPro" id="IPR041727">
    <property type="entry name" value="NAGK-C"/>
</dbReference>
<dbReference type="InterPro" id="IPR004662">
    <property type="entry name" value="AcgluKinase_fam"/>
</dbReference>
<dbReference type="FunFam" id="3.40.1160.10:FF:000004">
    <property type="entry name" value="Acetylglutamate kinase"/>
    <property type="match status" value="1"/>
</dbReference>
<feature type="region of interest" description="Disordered" evidence="10">
    <location>
        <begin position="358"/>
        <end position="385"/>
    </location>
</feature>
<dbReference type="SUPFAM" id="SSF53633">
    <property type="entry name" value="Carbamate kinase-like"/>
    <property type="match status" value="1"/>
</dbReference>
<evidence type="ECO:0000256" key="3">
    <source>
        <dbReference type="ARBA" id="ARBA00022605"/>
    </source>
</evidence>
<dbReference type="UniPathway" id="UPA00068">
    <property type="reaction ID" value="UER00107"/>
</dbReference>